<gene>
    <name evidence="2" type="ORF">DX932_17655</name>
</gene>
<feature type="transmembrane region" description="Helical" evidence="1">
    <location>
        <begin position="53"/>
        <end position="71"/>
    </location>
</feature>
<dbReference type="RefSeq" id="WP_150158481.1">
    <property type="nucleotide sequence ID" value="NZ_QSMZ01000014.1"/>
</dbReference>
<protein>
    <submittedName>
        <fullName evidence="2">Uncharacterized protein</fullName>
    </submittedName>
</protein>
<name>A0A9W7UQU6_BACCE</name>
<keyword evidence="1" id="KW-1133">Transmembrane helix</keyword>
<keyword evidence="1" id="KW-0812">Transmembrane</keyword>
<keyword evidence="1" id="KW-0472">Membrane</keyword>
<dbReference type="EMBL" id="QSMZ01000014">
    <property type="protein sequence ID" value="KAA6462800.1"/>
    <property type="molecule type" value="Genomic_DNA"/>
</dbReference>
<proteinExistence type="predicted"/>
<organism evidence="2 3">
    <name type="scientific">Bacillus cereus</name>
    <dbReference type="NCBI Taxonomy" id="1396"/>
    <lineage>
        <taxon>Bacteria</taxon>
        <taxon>Bacillati</taxon>
        <taxon>Bacillota</taxon>
        <taxon>Bacilli</taxon>
        <taxon>Bacillales</taxon>
        <taxon>Bacillaceae</taxon>
        <taxon>Bacillus</taxon>
        <taxon>Bacillus cereus group</taxon>
    </lineage>
</organism>
<evidence type="ECO:0000256" key="1">
    <source>
        <dbReference type="SAM" id="Phobius"/>
    </source>
</evidence>
<evidence type="ECO:0000313" key="3">
    <source>
        <dbReference type="Proteomes" id="UP000323321"/>
    </source>
</evidence>
<comment type="caution">
    <text evidence="2">The sequence shown here is derived from an EMBL/GenBank/DDBJ whole genome shotgun (WGS) entry which is preliminary data.</text>
</comment>
<evidence type="ECO:0000313" key="2">
    <source>
        <dbReference type="EMBL" id="KAA6462800.1"/>
    </source>
</evidence>
<dbReference type="Proteomes" id="UP000323321">
    <property type="component" value="Unassembled WGS sequence"/>
</dbReference>
<sequence length="126" mass="14593">MEENNNKLFNPLIKTLIFSGSVVISGVLCSAFVTEITDNGIVMWGNFYKVTSFWLIAVFLIVVFIYNSRLYKEEKKIEKFYNEVYCSAFMKSELLPAIAEYYKQEIQKGNLGQLKEAKSVFKDLME</sequence>
<feature type="transmembrane region" description="Helical" evidence="1">
    <location>
        <begin position="12"/>
        <end position="33"/>
    </location>
</feature>
<accession>A0A9W7UQU6</accession>
<reference evidence="2 3" key="1">
    <citation type="submission" date="2018-08" db="EMBL/GenBank/DDBJ databases">
        <title>Bacillus phenotypic plasticity.</title>
        <authorList>
            <person name="Hurtado E."/>
        </authorList>
    </citation>
    <scope>NUCLEOTIDE SEQUENCE [LARGE SCALE GENOMIC DNA]</scope>
    <source>
        <strain evidence="2 3">111b</strain>
    </source>
</reference>
<dbReference type="AlphaFoldDB" id="A0A9W7UQU6"/>